<dbReference type="Gene3D" id="3.40.50.300">
    <property type="entry name" value="P-loop containing nucleotide triphosphate hydrolases"/>
    <property type="match status" value="1"/>
</dbReference>
<dbReference type="GO" id="GO:0009432">
    <property type="term" value="P:SOS response"/>
    <property type="evidence" value="ECO:0007669"/>
    <property type="project" value="UniProtKB-UniRule"/>
</dbReference>
<dbReference type="PROSITE" id="PS00617">
    <property type="entry name" value="RECF_1"/>
    <property type="match status" value="1"/>
</dbReference>
<keyword evidence="5 9" id="KW-0235">DNA replication</keyword>
<dbReference type="Gene3D" id="1.20.1050.90">
    <property type="entry name" value="RecF/RecN/SMC, N-terminal domain"/>
    <property type="match status" value="1"/>
</dbReference>
<evidence type="ECO:0000256" key="5">
    <source>
        <dbReference type="ARBA" id="ARBA00022705"/>
    </source>
</evidence>
<feature type="domain" description="RecF/RecN/SMC N-terminal" evidence="11">
    <location>
        <begin position="3"/>
        <end position="342"/>
    </location>
</feature>
<keyword evidence="9 10" id="KW-0227">DNA damage</keyword>
<evidence type="ECO:0000256" key="2">
    <source>
        <dbReference type="ARBA" id="ARBA00008016"/>
    </source>
</evidence>
<dbReference type="InterPro" id="IPR042174">
    <property type="entry name" value="RecF_2"/>
</dbReference>
<dbReference type="InterPro" id="IPR018078">
    <property type="entry name" value="DNA-binding_RecF_CS"/>
</dbReference>
<dbReference type="InterPro" id="IPR003395">
    <property type="entry name" value="RecF/RecN/SMC_N"/>
</dbReference>
<dbReference type="InterPro" id="IPR001238">
    <property type="entry name" value="DNA-binding_RecF"/>
</dbReference>
<evidence type="ECO:0000256" key="6">
    <source>
        <dbReference type="ARBA" id="ARBA00022741"/>
    </source>
</evidence>
<comment type="subcellular location">
    <subcellularLocation>
        <location evidence="1 9 10">Cytoplasm</location>
    </subcellularLocation>
</comment>
<dbReference type="GO" id="GO:0003697">
    <property type="term" value="F:single-stranded DNA binding"/>
    <property type="evidence" value="ECO:0007669"/>
    <property type="project" value="UniProtKB-UniRule"/>
</dbReference>
<dbReference type="GO" id="GO:0000731">
    <property type="term" value="P:DNA synthesis involved in DNA repair"/>
    <property type="evidence" value="ECO:0007669"/>
    <property type="project" value="TreeGrafter"/>
</dbReference>
<dbReference type="RefSeq" id="WP_093317344.1">
    <property type="nucleotide sequence ID" value="NZ_FOHV01000002.1"/>
</dbReference>
<evidence type="ECO:0000256" key="9">
    <source>
        <dbReference type="HAMAP-Rule" id="MF_00365"/>
    </source>
</evidence>
<dbReference type="PROSITE" id="PS00618">
    <property type="entry name" value="RECF_2"/>
    <property type="match status" value="1"/>
</dbReference>
<keyword evidence="13" id="KW-1185">Reference proteome</keyword>
<sequence length="365" mass="42084">MLIERLTIHKFRNIQEADLSFSSHLNCFVGENGSGKTSLLEAIYTLGHGRAFRTSLTARVINHEAESFILHARLNGVEQESIKVGLLKHRNGDVRVKINEQDGHKIAALAQNLPMQLITPEGFALVDGGPKFRRGFVDWGCFHHFPQFYPKWHAIKRIVKQRNAALKQTYNYAQLSVWDEELVRLTEEVTVIRKTYCERLINIIHSYIKSFLPDHQINIQFYPGWNVNSSYKELLEKQYERDKMMGYTTLGAHKADMRMHIGHLPVESILSRGQLKLLMCALRLAQGHFFTSELERQCVFLIDDFSAELDDERKNKLASALKNQKAQVFITALGSQHLTDFQSYHEESTKHFRVKAGEINELNSF</sequence>
<keyword evidence="9 10" id="KW-0234">DNA repair</keyword>
<evidence type="ECO:0000313" key="12">
    <source>
        <dbReference type="EMBL" id="SES74005.1"/>
    </source>
</evidence>
<dbReference type="GO" id="GO:0006260">
    <property type="term" value="P:DNA replication"/>
    <property type="evidence" value="ECO:0007669"/>
    <property type="project" value="UniProtKB-UniRule"/>
</dbReference>
<evidence type="ECO:0000256" key="4">
    <source>
        <dbReference type="ARBA" id="ARBA00022490"/>
    </source>
</evidence>
<keyword evidence="8 9" id="KW-0238">DNA-binding</keyword>
<keyword evidence="9 10" id="KW-0742">SOS response</keyword>
<gene>
    <name evidence="9" type="primary">recF</name>
    <name evidence="12" type="ORF">SAMN02583745_00410</name>
</gene>
<dbReference type="NCBIfam" id="TIGR00611">
    <property type="entry name" value="recf"/>
    <property type="match status" value="1"/>
</dbReference>
<name>A0A1H9YZH4_9GAMM</name>
<evidence type="ECO:0000256" key="7">
    <source>
        <dbReference type="ARBA" id="ARBA00022840"/>
    </source>
</evidence>
<protein>
    <recommendedName>
        <fullName evidence="3 9">DNA replication and repair protein RecF</fullName>
    </recommendedName>
</protein>
<reference evidence="13" key="1">
    <citation type="submission" date="2016-10" db="EMBL/GenBank/DDBJ databases">
        <authorList>
            <person name="Varghese N."/>
            <person name="Submissions S."/>
        </authorList>
    </citation>
    <scope>NUCLEOTIDE SEQUENCE [LARGE SCALE GENOMIC DNA]</scope>
    <source>
        <strain evidence="13">DSM 18579</strain>
    </source>
</reference>
<dbReference type="STRING" id="1123402.SAMN02583745_00410"/>
<evidence type="ECO:0000259" key="11">
    <source>
        <dbReference type="Pfam" id="PF02463"/>
    </source>
</evidence>
<comment type="similarity">
    <text evidence="2 9 10">Belongs to the RecF family.</text>
</comment>
<evidence type="ECO:0000256" key="10">
    <source>
        <dbReference type="RuleBase" id="RU000578"/>
    </source>
</evidence>
<dbReference type="SUPFAM" id="SSF52540">
    <property type="entry name" value="P-loop containing nucleoside triphosphate hydrolases"/>
    <property type="match status" value="1"/>
</dbReference>
<organism evidence="12 13">
    <name type="scientific">Thorsellia anophelis DSM 18579</name>
    <dbReference type="NCBI Taxonomy" id="1123402"/>
    <lineage>
        <taxon>Bacteria</taxon>
        <taxon>Pseudomonadati</taxon>
        <taxon>Pseudomonadota</taxon>
        <taxon>Gammaproteobacteria</taxon>
        <taxon>Enterobacterales</taxon>
        <taxon>Thorselliaceae</taxon>
        <taxon>Thorsellia</taxon>
    </lineage>
</organism>
<evidence type="ECO:0000256" key="1">
    <source>
        <dbReference type="ARBA" id="ARBA00004496"/>
    </source>
</evidence>
<comment type="function">
    <text evidence="9 10">The RecF protein is involved in DNA metabolism; it is required for DNA replication and normal SOS inducibility. RecF binds preferentially to single-stranded, linear DNA. It also seems to bind ATP.</text>
</comment>
<proteinExistence type="inferred from homology"/>
<dbReference type="Pfam" id="PF02463">
    <property type="entry name" value="SMC_N"/>
    <property type="match status" value="1"/>
</dbReference>
<dbReference type="GO" id="GO:0006302">
    <property type="term" value="P:double-strand break repair"/>
    <property type="evidence" value="ECO:0007669"/>
    <property type="project" value="TreeGrafter"/>
</dbReference>
<dbReference type="HAMAP" id="MF_00365">
    <property type="entry name" value="RecF"/>
    <property type="match status" value="1"/>
</dbReference>
<keyword evidence="6 9" id="KW-0547">Nucleotide-binding</keyword>
<evidence type="ECO:0000313" key="13">
    <source>
        <dbReference type="Proteomes" id="UP000242642"/>
    </source>
</evidence>
<dbReference type="AlphaFoldDB" id="A0A1H9YZH4"/>
<evidence type="ECO:0000256" key="3">
    <source>
        <dbReference type="ARBA" id="ARBA00020170"/>
    </source>
</evidence>
<keyword evidence="7 9" id="KW-0067">ATP-binding</keyword>
<dbReference type="GO" id="GO:0005737">
    <property type="term" value="C:cytoplasm"/>
    <property type="evidence" value="ECO:0007669"/>
    <property type="project" value="UniProtKB-SubCell"/>
</dbReference>
<dbReference type="OrthoDB" id="9803889at2"/>
<dbReference type="PANTHER" id="PTHR32182">
    <property type="entry name" value="DNA REPLICATION AND REPAIR PROTEIN RECF"/>
    <property type="match status" value="1"/>
</dbReference>
<dbReference type="PANTHER" id="PTHR32182:SF0">
    <property type="entry name" value="DNA REPLICATION AND REPAIR PROTEIN RECF"/>
    <property type="match status" value="1"/>
</dbReference>
<accession>A0A1H9YZH4</accession>
<dbReference type="GO" id="GO:0005524">
    <property type="term" value="F:ATP binding"/>
    <property type="evidence" value="ECO:0007669"/>
    <property type="project" value="UniProtKB-UniRule"/>
</dbReference>
<dbReference type="EMBL" id="FOHV01000002">
    <property type="protein sequence ID" value="SES74005.1"/>
    <property type="molecule type" value="Genomic_DNA"/>
</dbReference>
<keyword evidence="4 9" id="KW-0963">Cytoplasm</keyword>
<feature type="binding site" evidence="9">
    <location>
        <begin position="30"/>
        <end position="37"/>
    </location>
    <ligand>
        <name>ATP</name>
        <dbReference type="ChEBI" id="CHEBI:30616"/>
    </ligand>
</feature>
<dbReference type="Proteomes" id="UP000242642">
    <property type="component" value="Unassembled WGS sequence"/>
</dbReference>
<dbReference type="InterPro" id="IPR027417">
    <property type="entry name" value="P-loop_NTPase"/>
</dbReference>
<evidence type="ECO:0000256" key="8">
    <source>
        <dbReference type="ARBA" id="ARBA00023125"/>
    </source>
</evidence>